<sequence length="2167" mass="240003">MESGERLPSSTASSTTPTSSIPSVASAVSKGSLSTGAASLSSTINPCGHLFRAAGDQPFNLSTVSSAFPMVSHPFFGLHSASSGHSEFGGLGTLGTPTALAAHPQLASFPGAEWWRTTDVHTRTAAPYFPPLLGIPPLFAPPAQNHDSSSFHSRTSGKSHRNGPEKGVNGSVNGNSTSSVIGVNSSVLSTTASSSMGQTKNTSSGGGNLKCNQEHSKNQPLDARTDKIKDKKPRKKAVESSSNSDSDSGTSSDTSSEGISSSDSDDLEEEEEDQSIEESEEDDSDSENEAQHKSNNQVLLHGISDPKADGQKATEKAQEKRIHQPLPLVSEPQTHSSFQSQQKQPQVLSQQLPFIFQSSQAKEESVNKHTSVIQSTGLVSNVKPLSLVNQAKKETYRKLIVPSADVLKAGNKNTSEESSSLTSELRTKREQYKQAFPSQVKKQESSKSLKKVIAALSNPKATSSSPAHPKQTLENNHPNPFLTNALLGNHQPNGVIQSVIQEAPLALTTKTKIQSKINENIATASSTSFSSPVNLSTSGRRTPGSQTPVMPSASPILHCQGKDKAVSNNANILKTQQNSHSAKSLVEQFRGTDSDIPSSKDSEDSNEDEEEDDEEEDEEDDDEDESDDSQSESDSNSESDTEGSEEGDDDEKDQDESDSDTEGEKTSMKLNQTTSSVKSPSISLTAHSTPRNLHIGKAPSSAPAALCSESQSPAFLGTSSSTLTSSPHSGTSKRRRVTDERELRIPLEYGWQRETRVRNFGGRLQGEVAYYAPCGKKLRQYPEVIKGMQWCLLKEEDVIPRIRAMEGRRGRPPNPDRQRAREESRMKRRKGRPPNVGNSEFLDNTDAKLLRKLQAQEIARQAAQIKLLRKLQKQEQARVAKEAKKQQAIMAAEEKRKQKEQIKIMKQQEKIKRIQQIRMEKELRAQQILEAKKKKKEEAANAKLLEAEKRIKEKEMRRQQAVLLKHQERERRRQHMMLMKAMEARKKAEEKERLKQEKRDEKRLNKERKLEQRRLELEMAKELKKPNEDMCLADQKPLPELPRIPGLVLSGSTFSDCLMVVQFLRNFGKVLGFDVNIDVPNLSVLQEGLLNIGDSMGEVQDLLVRLLSAAVCDPGLITGYKAKTALGEHLLNVGVNRDNVSEILQIFMEAHCGQTELTESLKTKAFQAHTPAQKASILAFLINELACSKSVVSEIDKNIDYMSNLRRDKWVVEGKLRKLRIIHAKKTGKRDTSGGVDLGEEQHPLGTPTPGRKRRKKGGDSDYDDDEDDDSDDQADEDDEDEEDKDDKKGKKTDICEDEDEGDQAASVEELEKQIEKLSKQQSQYRRKLFDASHSLRSMMFGQDRYRRRYWILPQCGGIFVEGMESGEGLEEIAKEKEKLKKVESIQIKEEMFETSGDTLNCSNTDHCEQKEDLKEKDNTNLFLQKPGSFSKLSKLLEVAKMPPDSDIMTPKPNVSANGCTLSYQNSGKPSVGSIPPAATQSNMEKTDSNLFNTGSSGTGKFYSPLPNDQLLKTLTEKNRQWFSLLPRTPCDDTSLTHADLSADSLVTPQSQPPSKSPSPAPAPPLGSSAQNPVGLNPFALSPLQMKSGVSMMGLQFCGWPAGVLTSNIPFTPPLPNLGSGLGLSEGNGNSFLTSNVASSKSESPVPQNEKSSSAQPPAVEVARPVDFPSPKPIPEEMQFGWWRIIDPEDLKTLLKVLHLRGIREKALQKQIQKHLDYITQACIKNKDVAIIELNENEENQVTRDIVENWSVEEQAMEMDLSILQQVEDLERRVASASLQVKGWMCPEPASEREDLVYFEHKSFTKLCKEHDGELAGEEEHSAHALERKSDNPLDIAVTRLADLERNIERRYLKSPLSTTIQIKLDNVGTVTVPAPAPSVSGDGDGIEEDIAPGLRVWRRALTEARSAAQVALCIQQLQKSIAWEKSIMKVYCQICRKGDNEELLLLCDGCDKGCHTYCHRPKITTIPDGDWFCPACIAKASGQTIKIKKLHIKGKKTNESKKCKKVSLTGDTEDEDSASTSSSLKRGNKDLKKRKMEENTSVNLSKQESCTSVKKPKRDDSKDLALCSMILTEMETHEDAWPFLLPVNLKLVPGYRKVIKRPMDFSTIREKLSAGQYPNLETFALDVRLVFDNCETFNEDDSDIGRAGHSMRKYFEKKWTDTFKVS</sequence>
<proteinExistence type="predicted"/>
<dbReference type="RefSeq" id="XP_073927005.1">
    <property type="nucleotide sequence ID" value="XM_074070904.1"/>
</dbReference>
<keyword evidence="1" id="KW-1185">Reference proteome</keyword>
<organism evidence="1 2">
    <name type="scientific">Castor canadensis</name>
    <name type="common">American beaver</name>
    <dbReference type="NCBI Taxonomy" id="51338"/>
    <lineage>
        <taxon>Eukaryota</taxon>
        <taxon>Metazoa</taxon>
        <taxon>Chordata</taxon>
        <taxon>Craniata</taxon>
        <taxon>Vertebrata</taxon>
        <taxon>Euteleostomi</taxon>
        <taxon>Mammalia</taxon>
        <taxon>Eutheria</taxon>
        <taxon>Euarchontoglires</taxon>
        <taxon>Glires</taxon>
        <taxon>Rodentia</taxon>
        <taxon>Castorimorpha</taxon>
        <taxon>Castoridae</taxon>
        <taxon>Castor</taxon>
    </lineage>
</organism>
<evidence type="ECO:0000313" key="1">
    <source>
        <dbReference type="Proteomes" id="UP001732720"/>
    </source>
</evidence>
<name>A0AC58MC85_CASCN</name>
<accession>A0AC58MC85</accession>
<gene>
    <name evidence="2" type="primary">Baz2b</name>
</gene>
<evidence type="ECO:0000313" key="2">
    <source>
        <dbReference type="RefSeq" id="XP_073927005.1"/>
    </source>
</evidence>
<dbReference type="Proteomes" id="UP001732720">
    <property type="component" value="Chromosome 4"/>
</dbReference>
<protein>
    <submittedName>
        <fullName evidence="2">Bromodomain adjacent to zinc finger domain protein 2B isoform X12</fullName>
    </submittedName>
</protein>
<reference evidence="2" key="1">
    <citation type="submission" date="2025-08" db="UniProtKB">
        <authorList>
            <consortium name="RefSeq"/>
        </authorList>
    </citation>
    <scope>IDENTIFICATION</scope>
</reference>